<sequence>MTPEHHPVDNQNSTSWLSNIEDKKPPSFEVFLECSEHKVLAFILIKSMLQVDPTKRPSIEEVFNHPLFWNSEEKINFFWGKKEFHIKLENIPTPLKEEKKFPISKCENILDLVKMYKMGVDQADEVDKKDIYWIFHQLTILDNPEMKIDDVDATDSSIEQFMYFYQILLKHDKEFNPQHIVNVCCDEGWNSYANLVKRHFPQVQFPSSSH</sequence>
<organism evidence="2 3">
    <name type="scientific">Clavelina lepadiformis</name>
    <name type="common">Light-bulb sea squirt</name>
    <name type="synonym">Ascidia lepadiformis</name>
    <dbReference type="NCBI Taxonomy" id="159417"/>
    <lineage>
        <taxon>Eukaryota</taxon>
        <taxon>Metazoa</taxon>
        <taxon>Chordata</taxon>
        <taxon>Tunicata</taxon>
        <taxon>Ascidiacea</taxon>
        <taxon>Aplousobranchia</taxon>
        <taxon>Clavelinidae</taxon>
        <taxon>Clavelina</taxon>
    </lineage>
</organism>
<reference evidence="2 3" key="1">
    <citation type="submission" date="2024-02" db="EMBL/GenBank/DDBJ databases">
        <authorList>
            <person name="Daric V."/>
            <person name="Darras S."/>
        </authorList>
    </citation>
    <scope>NUCLEOTIDE SEQUENCE [LARGE SCALE GENOMIC DNA]</scope>
</reference>
<dbReference type="Proteomes" id="UP001642483">
    <property type="component" value="Unassembled WGS sequence"/>
</dbReference>
<evidence type="ECO:0000313" key="3">
    <source>
        <dbReference type="Proteomes" id="UP001642483"/>
    </source>
</evidence>
<feature type="region of interest" description="Disordered" evidence="1">
    <location>
        <begin position="1"/>
        <end position="20"/>
    </location>
</feature>
<dbReference type="SUPFAM" id="SSF56112">
    <property type="entry name" value="Protein kinase-like (PK-like)"/>
    <property type="match status" value="1"/>
</dbReference>
<dbReference type="InterPro" id="IPR045133">
    <property type="entry name" value="IRE1/2-like"/>
</dbReference>
<dbReference type="EMBL" id="CAWYQH010000057">
    <property type="protein sequence ID" value="CAK8679240.1"/>
    <property type="molecule type" value="Genomic_DNA"/>
</dbReference>
<keyword evidence="3" id="KW-1185">Reference proteome</keyword>
<dbReference type="InterPro" id="IPR011009">
    <property type="entry name" value="Kinase-like_dom_sf"/>
</dbReference>
<dbReference type="PANTHER" id="PTHR13954:SF6">
    <property type="entry name" value="NON-SPECIFIC SERINE_THREONINE PROTEIN KINASE"/>
    <property type="match status" value="1"/>
</dbReference>
<accession>A0ABP0FHV8</accession>
<evidence type="ECO:0000313" key="2">
    <source>
        <dbReference type="EMBL" id="CAK8679240.1"/>
    </source>
</evidence>
<name>A0ABP0FHV8_CLALP</name>
<feature type="compositionally biased region" description="Polar residues" evidence="1">
    <location>
        <begin position="9"/>
        <end position="18"/>
    </location>
</feature>
<gene>
    <name evidence="2" type="ORF">CVLEPA_LOCUS9493</name>
</gene>
<evidence type="ECO:0000256" key="1">
    <source>
        <dbReference type="SAM" id="MobiDB-lite"/>
    </source>
</evidence>
<comment type="caution">
    <text evidence="2">The sequence shown here is derived from an EMBL/GenBank/DDBJ whole genome shotgun (WGS) entry which is preliminary data.</text>
</comment>
<dbReference type="Gene3D" id="1.10.510.10">
    <property type="entry name" value="Transferase(Phosphotransferase) domain 1"/>
    <property type="match status" value="1"/>
</dbReference>
<proteinExistence type="predicted"/>
<dbReference type="PANTHER" id="PTHR13954">
    <property type="entry name" value="IRE1-RELATED"/>
    <property type="match status" value="1"/>
</dbReference>
<protein>
    <submittedName>
        <fullName evidence="2">Uncharacterized protein</fullName>
    </submittedName>
</protein>